<gene>
    <name evidence="1" type="ORF">QI031_06805</name>
</gene>
<reference evidence="1 2" key="1">
    <citation type="journal article" date="2023" name="Limnol Oceanogr Lett">
        <title>Environmental adaptations by the intertidal Antarctic cyanobacterium Halotia branconii CENA392 as revealed using long-read genome sequencing.</title>
        <authorList>
            <person name="Dextro R.B."/>
            <person name="Delbaje E."/>
            <person name="Freitas P.N.N."/>
            <person name="Geraldes V."/>
            <person name="Pinto E."/>
            <person name="Long P.F."/>
            <person name="Fiore M.F."/>
        </authorList>
    </citation>
    <scope>NUCLEOTIDE SEQUENCE [LARGE SCALE GENOMIC DNA]</scope>
    <source>
        <strain evidence="1 2">CENA392</strain>
    </source>
</reference>
<proteinExistence type="predicted"/>
<dbReference type="KEGG" id="hbq:QI031_06805"/>
<dbReference type="RefSeq" id="WP_281484434.1">
    <property type="nucleotide sequence ID" value="NZ_CP124543.1"/>
</dbReference>
<name>A0AAJ6PAV8_9CYAN</name>
<evidence type="ECO:0000313" key="1">
    <source>
        <dbReference type="EMBL" id="WGV27195.1"/>
    </source>
</evidence>
<sequence>MTVIKNLAAAMDWSVLKREIIAGKSRNHALKHPNSTKIQAWKMRL</sequence>
<dbReference type="EMBL" id="CP124543">
    <property type="protein sequence ID" value="WGV27195.1"/>
    <property type="molecule type" value="Genomic_DNA"/>
</dbReference>
<organism evidence="1 2">
    <name type="scientific">Halotia branconii CENA392</name>
    <dbReference type="NCBI Taxonomy" id="1539056"/>
    <lineage>
        <taxon>Bacteria</taxon>
        <taxon>Bacillati</taxon>
        <taxon>Cyanobacteriota</taxon>
        <taxon>Cyanophyceae</taxon>
        <taxon>Nostocales</taxon>
        <taxon>Nodulariaceae</taxon>
        <taxon>Halotia</taxon>
    </lineage>
</organism>
<evidence type="ECO:0000313" key="2">
    <source>
        <dbReference type="Proteomes" id="UP001223520"/>
    </source>
</evidence>
<dbReference type="Proteomes" id="UP001223520">
    <property type="component" value="Chromosome"/>
</dbReference>
<keyword evidence="2" id="KW-1185">Reference proteome</keyword>
<dbReference type="AlphaFoldDB" id="A0AAJ6PAV8"/>
<protein>
    <submittedName>
        <fullName evidence="1">Uncharacterized protein</fullName>
    </submittedName>
</protein>
<accession>A0AAJ6PAV8</accession>